<dbReference type="PANTHER" id="PTHR30329:SF20">
    <property type="entry name" value="EXPORTED PROTEIN"/>
    <property type="match status" value="1"/>
</dbReference>
<dbReference type="InterPro" id="IPR006665">
    <property type="entry name" value="OmpA-like"/>
</dbReference>
<evidence type="ECO:0000256" key="5">
    <source>
        <dbReference type="ARBA" id="ARBA00022989"/>
    </source>
</evidence>
<keyword evidence="4 8" id="KW-0812">Transmembrane</keyword>
<evidence type="ECO:0000313" key="11">
    <source>
        <dbReference type="Proteomes" id="UP000032749"/>
    </source>
</evidence>
<keyword evidence="5 8" id="KW-1133">Transmembrane helix</keyword>
<keyword evidence="3" id="KW-1003">Cell membrane</keyword>
<dbReference type="Pfam" id="PF00691">
    <property type="entry name" value="OmpA"/>
    <property type="match status" value="1"/>
</dbReference>
<dbReference type="PANTHER" id="PTHR30329">
    <property type="entry name" value="STATOR ELEMENT OF FLAGELLAR MOTOR COMPLEX"/>
    <property type="match status" value="1"/>
</dbReference>
<dbReference type="PATRIC" id="fig|698738.3.peg.1293"/>
<keyword evidence="10" id="KW-0282">Flagellum</keyword>
<evidence type="ECO:0000256" key="6">
    <source>
        <dbReference type="ARBA" id="ARBA00023136"/>
    </source>
</evidence>
<evidence type="ECO:0000256" key="4">
    <source>
        <dbReference type="ARBA" id="ARBA00022692"/>
    </source>
</evidence>
<dbReference type="SUPFAM" id="SSF103088">
    <property type="entry name" value="OmpA-like"/>
    <property type="match status" value="1"/>
</dbReference>
<evidence type="ECO:0000256" key="7">
    <source>
        <dbReference type="PROSITE-ProRule" id="PRU00473"/>
    </source>
</evidence>
<dbReference type="AlphaFoldDB" id="R4YQA2"/>
<keyword evidence="10" id="KW-0969">Cilium</keyword>
<organism evidence="10 11">
    <name type="scientific">Oleispira antarctica RB-8</name>
    <dbReference type="NCBI Taxonomy" id="698738"/>
    <lineage>
        <taxon>Bacteria</taxon>
        <taxon>Pseudomonadati</taxon>
        <taxon>Pseudomonadota</taxon>
        <taxon>Gammaproteobacteria</taxon>
        <taxon>Oceanospirillales</taxon>
        <taxon>Oceanospirillaceae</taxon>
        <taxon>Oleispira</taxon>
    </lineage>
</organism>
<dbReference type="CDD" id="cd07185">
    <property type="entry name" value="OmpA_C-like"/>
    <property type="match status" value="1"/>
</dbReference>
<evidence type="ECO:0000313" key="10">
    <source>
        <dbReference type="EMBL" id="CCK75423.1"/>
    </source>
</evidence>
<comment type="subcellular location">
    <subcellularLocation>
        <location evidence="1">Cell membrane</location>
        <topology evidence="1">Single-pass membrane protein</topology>
    </subcellularLocation>
</comment>
<protein>
    <submittedName>
        <fullName evidence="10">Flagellar motor protein of OmpA/MotB domain</fullName>
    </submittedName>
</protein>
<dbReference type="STRING" id="698738.OLEAN_C12470"/>
<feature type="domain" description="OmpA-like" evidence="9">
    <location>
        <begin position="102"/>
        <end position="222"/>
    </location>
</feature>
<accession>R4YQA2</accession>
<dbReference type="GO" id="GO:0005886">
    <property type="term" value="C:plasma membrane"/>
    <property type="evidence" value="ECO:0007669"/>
    <property type="project" value="UniProtKB-SubCell"/>
</dbReference>
<sequence length="234" mass="26866">MSHQPGPDRHRWLISYADYMTLLCAFFIMLYSVKLLNEEQYQAVQEVLGGMFTTQALQILPQPEVSTTILDHNNGVMPLYQTVKQQLQVFIDSNELILEQEGEWIKIRLKTDTLFSTGGWEINDEMMDMIEQLAMVVRPIPNEINIEGHTDDVPISTKNIVSNWDLSALRAVAMVRAFELFGVAPQRMAAVGFAYHKPLFANDSDEHRLANRRVEILIKQGSINQPWAREEFVE</sequence>
<keyword evidence="11" id="KW-1185">Reference proteome</keyword>
<dbReference type="OrthoDB" id="9815217at2"/>
<evidence type="ECO:0000256" key="2">
    <source>
        <dbReference type="ARBA" id="ARBA00008914"/>
    </source>
</evidence>
<comment type="similarity">
    <text evidence="2">Belongs to the MotB family.</text>
</comment>
<evidence type="ECO:0000259" key="9">
    <source>
        <dbReference type="PROSITE" id="PS51123"/>
    </source>
</evidence>
<dbReference type="Gene3D" id="3.30.1330.60">
    <property type="entry name" value="OmpA-like domain"/>
    <property type="match status" value="1"/>
</dbReference>
<evidence type="ECO:0000256" key="8">
    <source>
        <dbReference type="SAM" id="Phobius"/>
    </source>
</evidence>
<dbReference type="Pfam" id="PF13677">
    <property type="entry name" value="MotB_plug"/>
    <property type="match status" value="1"/>
</dbReference>
<keyword evidence="6 7" id="KW-0472">Membrane</keyword>
<dbReference type="InterPro" id="IPR050330">
    <property type="entry name" value="Bact_OuterMem_StrucFunc"/>
</dbReference>
<evidence type="ECO:0000256" key="1">
    <source>
        <dbReference type="ARBA" id="ARBA00004162"/>
    </source>
</evidence>
<dbReference type="EMBL" id="FO203512">
    <property type="protein sequence ID" value="CCK75423.1"/>
    <property type="molecule type" value="Genomic_DNA"/>
</dbReference>
<proteinExistence type="inferred from homology"/>
<name>R4YQA2_OLEAN</name>
<keyword evidence="10" id="KW-0966">Cell projection</keyword>
<gene>
    <name evidence="10" type="ORF">OLEAN_C12470</name>
</gene>
<evidence type="ECO:0000256" key="3">
    <source>
        <dbReference type="ARBA" id="ARBA00022475"/>
    </source>
</evidence>
<dbReference type="HOGENOM" id="CLU_016890_0_0_6"/>
<feature type="transmembrane region" description="Helical" evidence="8">
    <location>
        <begin position="12"/>
        <end position="33"/>
    </location>
</feature>
<reference evidence="10 11" key="1">
    <citation type="journal article" date="2013" name="Nat. Commun.">
        <title>Genome sequence and functional genomic analysis of the oil-degrading bacterium Oleispira antarctica.</title>
        <authorList>
            <person name="Kube M."/>
            <person name="Chernikova T.N."/>
            <person name="Al-Ramahi Y."/>
            <person name="Beloqui A."/>
            <person name="Lopez-Cortez N."/>
            <person name="Guazzaroni M.E."/>
            <person name="Heipieper H.J."/>
            <person name="Klages S."/>
            <person name="Kotsyurbenko O.R."/>
            <person name="Langer I."/>
            <person name="Nechitaylo T.Y."/>
            <person name="Lunsdorf H."/>
            <person name="Fernandez M."/>
            <person name="Juarez S."/>
            <person name="Ciordia S."/>
            <person name="Singer A."/>
            <person name="Kagan O."/>
            <person name="Egorova O."/>
            <person name="Petit P.A."/>
            <person name="Stogios P."/>
            <person name="Kim Y."/>
            <person name="Tchigvintsev A."/>
            <person name="Flick R."/>
            <person name="Denaro R."/>
            <person name="Genovese M."/>
            <person name="Albar J.P."/>
            <person name="Reva O.N."/>
            <person name="Martinez-Gomariz M."/>
            <person name="Tran H."/>
            <person name="Ferrer M."/>
            <person name="Savchenko A."/>
            <person name="Yakunin A.F."/>
            <person name="Yakimov M.M."/>
            <person name="Golyshina O.V."/>
            <person name="Reinhardt R."/>
            <person name="Golyshin P.N."/>
        </authorList>
    </citation>
    <scope>NUCLEOTIDE SEQUENCE [LARGE SCALE GENOMIC DNA]</scope>
</reference>
<dbReference type="InterPro" id="IPR036737">
    <property type="entry name" value="OmpA-like_sf"/>
</dbReference>
<dbReference type="InterPro" id="IPR025713">
    <property type="entry name" value="MotB-like_N_dom"/>
</dbReference>
<dbReference type="KEGG" id="oai:OLEAN_C12470"/>
<dbReference type="Proteomes" id="UP000032749">
    <property type="component" value="Chromosome"/>
</dbReference>
<dbReference type="PROSITE" id="PS51123">
    <property type="entry name" value="OMPA_2"/>
    <property type="match status" value="1"/>
</dbReference>